<sequence length="61" mass="6952">MILHMLAEGYPRNEHDASDENFSSDSATDHDIMEKSDSEVFDFTKNTSIYLASGKNKILRK</sequence>
<organism evidence="2 4">
    <name type="scientific">Medicago truncatula</name>
    <name type="common">Barrel medic</name>
    <name type="synonym">Medicago tribuloides</name>
    <dbReference type="NCBI Taxonomy" id="3880"/>
    <lineage>
        <taxon>Eukaryota</taxon>
        <taxon>Viridiplantae</taxon>
        <taxon>Streptophyta</taxon>
        <taxon>Embryophyta</taxon>
        <taxon>Tracheophyta</taxon>
        <taxon>Spermatophyta</taxon>
        <taxon>Magnoliopsida</taxon>
        <taxon>eudicotyledons</taxon>
        <taxon>Gunneridae</taxon>
        <taxon>Pentapetalae</taxon>
        <taxon>rosids</taxon>
        <taxon>fabids</taxon>
        <taxon>Fabales</taxon>
        <taxon>Fabaceae</taxon>
        <taxon>Papilionoideae</taxon>
        <taxon>50 kb inversion clade</taxon>
        <taxon>NPAAA clade</taxon>
        <taxon>Hologalegina</taxon>
        <taxon>IRL clade</taxon>
        <taxon>Trifolieae</taxon>
        <taxon>Medicago</taxon>
    </lineage>
</organism>
<evidence type="ECO:0000313" key="3">
    <source>
        <dbReference type="EnsemblPlants" id="AES59882"/>
    </source>
</evidence>
<dbReference type="AlphaFoldDB" id="G7I962"/>
<reference evidence="3" key="3">
    <citation type="submission" date="2015-04" db="UniProtKB">
        <authorList>
            <consortium name="EnsemblPlants"/>
        </authorList>
    </citation>
    <scope>IDENTIFICATION</scope>
    <source>
        <strain evidence="3">cv. Jemalong A17</strain>
    </source>
</reference>
<evidence type="ECO:0000313" key="4">
    <source>
        <dbReference type="Proteomes" id="UP000002051"/>
    </source>
</evidence>
<protein>
    <submittedName>
        <fullName evidence="2 3">Uncharacterized protein</fullName>
    </submittedName>
</protein>
<accession>G7I962</accession>
<evidence type="ECO:0000313" key="2">
    <source>
        <dbReference type="EMBL" id="AES59882.1"/>
    </source>
</evidence>
<dbReference type="Proteomes" id="UP000002051">
    <property type="component" value="Unassembled WGS sequence"/>
</dbReference>
<gene>
    <name evidence="2" type="ordered locus">MTR_1g031330</name>
</gene>
<dbReference type="EnsemblPlants" id="AES59882">
    <property type="protein sequence ID" value="AES59882"/>
    <property type="gene ID" value="MTR_1g031330"/>
</dbReference>
<dbReference type="PaxDb" id="3880-AES59882"/>
<dbReference type="HOGENOM" id="CLU_2926023_0_0_1"/>
<dbReference type="EMBL" id="CM001217">
    <property type="protein sequence ID" value="AES59882.1"/>
    <property type="molecule type" value="Genomic_DNA"/>
</dbReference>
<reference evidence="2 4" key="1">
    <citation type="journal article" date="2011" name="Nature">
        <title>The Medicago genome provides insight into the evolution of rhizobial symbioses.</title>
        <authorList>
            <person name="Young N.D."/>
            <person name="Debelle F."/>
            <person name="Oldroyd G.E."/>
            <person name="Geurts R."/>
            <person name="Cannon S.B."/>
            <person name="Udvardi M.K."/>
            <person name="Benedito V.A."/>
            <person name="Mayer K.F."/>
            <person name="Gouzy J."/>
            <person name="Schoof H."/>
            <person name="Van de Peer Y."/>
            <person name="Proost S."/>
            <person name="Cook D.R."/>
            <person name="Meyers B.C."/>
            <person name="Spannagl M."/>
            <person name="Cheung F."/>
            <person name="De Mita S."/>
            <person name="Krishnakumar V."/>
            <person name="Gundlach H."/>
            <person name="Zhou S."/>
            <person name="Mudge J."/>
            <person name="Bharti A.K."/>
            <person name="Murray J.D."/>
            <person name="Naoumkina M.A."/>
            <person name="Rosen B."/>
            <person name="Silverstein K.A."/>
            <person name="Tang H."/>
            <person name="Rombauts S."/>
            <person name="Zhao P.X."/>
            <person name="Zhou P."/>
            <person name="Barbe V."/>
            <person name="Bardou P."/>
            <person name="Bechner M."/>
            <person name="Bellec A."/>
            <person name="Berger A."/>
            <person name="Berges H."/>
            <person name="Bidwell S."/>
            <person name="Bisseling T."/>
            <person name="Choisne N."/>
            <person name="Couloux A."/>
            <person name="Denny R."/>
            <person name="Deshpande S."/>
            <person name="Dai X."/>
            <person name="Doyle J.J."/>
            <person name="Dudez A.M."/>
            <person name="Farmer A.D."/>
            <person name="Fouteau S."/>
            <person name="Franken C."/>
            <person name="Gibelin C."/>
            <person name="Gish J."/>
            <person name="Goldstein S."/>
            <person name="Gonzalez A.J."/>
            <person name="Green P.J."/>
            <person name="Hallab A."/>
            <person name="Hartog M."/>
            <person name="Hua A."/>
            <person name="Humphray S.J."/>
            <person name="Jeong D.H."/>
            <person name="Jing Y."/>
            <person name="Jocker A."/>
            <person name="Kenton S.M."/>
            <person name="Kim D.J."/>
            <person name="Klee K."/>
            <person name="Lai H."/>
            <person name="Lang C."/>
            <person name="Lin S."/>
            <person name="Macmil S.L."/>
            <person name="Magdelenat G."/>
            <person name="Matthews L."/>
            <person name="McCorrison J."/>
            <person name="Monaghan E.L."/>
            <person name="Mun J.H."/>
            <person name="Najar F.Z."/>
            <person name="Nicholson C."/>
            <person name="Noirot C."/>
            <person name="O'Bleness M."/>
            <person name="Paule C.R."/>
            <person name="Poulain J."/>
            <person name="Prion F."/>
            <person name="Qin B."/>
            <person name="Qu C."/>
            <person name="Retzel E.F."/>
            <person name="Riddle C."/>
            <person name="Sallet E."/>
            <person name="Samain S."/>
            <person name="Samson N."/>
            <person name="Sanders I."/>
            <person name="Saurat O."/>
            <person name="Scarpelli C."/>
            <person name="Schiex T."/>
            <person name="Segurens B."/>
            <person name="Severin A.J."/>
            <person name="Sherrier D.J."/>
            <person name="Shi R."/>
            <person name="Sims S."/>
            <person name="Singer S.R."/>
            <person name="Sinharoy S."/>
            <person name="Sterck L."/>
            <person name="Viollet A."/>
            <person name="Wang B.B."/>
            <person name="Wang K."/>
            <person name="Wang M."/>
            <person name="Wang X."/>
            <person name="Warfsmann J."/>
            <person name="Weissenbach J."/>
            <person name="White D.D."/>
            <person name="White J.D."/>
            <person name="Wiley G.B."/>
            <person name="Wincker P."/>
            <person name="Xing Y."/>
            <person name="Yang L."/>
            <person name="Yao Z."/>
            <person name="Ying F."/>
            <person name="Zhai J."/>
            <person name="Zhou L."/>
            <person name="Zuber A."/>
            <person name="Denarie J."/>
            <person name="Dixon R.A."/>
            <person name="May G.D."/>
            <person name="Schwartz D.C."/>
            <person name="Rogers J."/>
            <person name="Quetier F."/>
            <person name="Town C.D."/>
            <person name="Roe B.A."/>
        </authorList>
    </citation>
    <scope>NUCLEOTIDE SEQUENCE [LARGE SCALE GENOMIC DNA]</scope>
    <source>
        <strain evidence="2">A17</strain>
        <strain evidence="3 4">cv. Jemalong A17</strain>
    </source>
</reference>
<feature type="region of interest" description="Disordered" evidence="1">
    <location>
        <begin position="8"/>
        <end position="30"/>
    </location>
</feature>
<keyword evidence="4" id="KW-1185">Reference proteome</keyword>
<reference evidence="2 4" key="2">
    <citation type="journal article" date="2014" name="BMC Genomics">
        <title>An improved genome release (version Mt4.0) for the model legume Medicago truncatula.</title>
        <authorList>
            <person name="Tang H."/>
            <person name="Krishnakumar V."/>
            <person name="Bidwell S."/>
            <person name="Rosen B."/>
            <person name="Chan A."/>
            <person name="Zhou S."/>
            <person name="Gentzbittel L."/>
            <person name="Childs K.L."/>
            <person name="Yandell M."/>
            <person name="Gundlach H."/>
            <person name="Mayer K.F."/>
            <person name="Schwartz D.C."/>
            <person name="Town C.D."/>
        </authorList>
    </citation>
    <scope>GENOME REANNOTATION</scope>
    <source>
        <strain evidence="3 4">cv. Jemalong A17</strain>
    </source>
</reference>
<name>G7I962_MEDTR</name>
<proteinExistence type="predicted"/>
<evidence type="ECO:0000256" key="1">
    <source>
        <dbReference type="SAM" id="MobiDB-lite"/>
    </source>
</evidence>